<protein>
    <submittedName>
        <fullName evidence="2">Uncharacterized protein</fullName>
    </submittedName>
</protein>
<dbReference type="EMBL" id="JAFCMP010000071">
    <property type="protein sequence ID" value="KAG5188330.1"/>
    <property type="molecule type" value="Genomic_DNA"/>
</dbReference>
<keyword evidence="3" id="KW-1185">Reference proteome</keyword>
<organism evidence="2 3">
    <name type="scientific">Tribonema minus</name>
    <dbReference type="NCBI Taxonomy" id="303371"/>
    <lineage>
        <taxon>Eukaryota</taxon>
        <taxon>Sar</taxon>
        <taxon>Stramenopiles</taxon>
        <taxon>Ochrophyta</taxon>
        <taxon>PX clade</taxon>
        <taxon>Xanthophyceae</taxon>
        <taxon>Tribonematales</taxon>
        <taxon>Tribonemataceae</taxon>
        <taxon>Tribonema</taxon>
    </lineage>
</organism>
<dbReference type="AlphaFoldDB" id="A0A835ZBH0"/>
<feature type="region of interest" description="Disordered" evidence="1">
    <location>
        <begin position="147"/>
        <end position="174"/>
    </location>
</feature>
<name>A0A835ZBH0_9STRA</name>
<sequence length="189" mass="19344">MSCPGGADSVRGPCSGNGVCRSMNEAGVYPTTANLMRPYVVNAIRGIADPAFWDFDMVHGCICDAEVWGQPAWGPIGNAYGTWQNNPRLSGWTGGEITGSIAKTATAAQVEAALEDLSTISDVTVTGSSAGYQVTFVGELGDVPPLVLSSGTPGTTTKGTKKVKRDGNGNAGTRGDCGYNTGQCTVSAS</sequence>
<gene>
    <name evidence="2" type="ORF">JKP88DRAFT_287513</name>
</gene>
<comment type="caution">
    <text evidence="2">The sequence shown here is derived from an EMBL/GenBank/DDBJ whole genome shotgun (WGS) entry which is preliminary data.</text>
</comment>
<reference evidence="2" key="1">
    <citation type="submission" date="2021-02" db="EMBL/GenBank/DDBJ databases">
        <title>First Annotated Genome of the Yellow-green Alga Tribonema minus.</title>
        <authorList>
            <person name="Mahan K.M."/>
        </authorList>
    </citation>
    <scope>NUCLEOTIDE SEQUENCE</scope>
    <source>
        <strain evidence="2">UTEX B ZZ1240</strain>
    </source>
</reference>
<dbReference type="Proteomes" id="UP000664859">
    <property type="component" value="Unassembled WGS sequence"/>
</dbReference>
<evidence type="ECO:0000313" key="2">
    <source>
        <dbReference type="EMBL" id="KAG5188330.1"/>
    </source>
</evidence>
<evidence type="ECO:0000256" key="1">
    <source>
        <dbReference type="SAM" id="MobiDB-lite"/>
    </source>
</evidence>
<accession>A0A835ZBH0</accession>
<proteinExistence type="predicted"/>
<evidence type="ECO:0000313" key="3">
    <source>
        <dbReference type="Proteomes" id="UP000664859"/>
    </source>
</evidence>